<accession>A0AAV5SEQ1</accession>
<feature type="compositionally biased region" description="Basic and acidic residues" evidence="1">
    <location>
        <begin position="61"/>
        <end position="77"/>
    </location>
</feature>
<dbReference type="AlphaFoldDB" id="A0AAV5SEQ1"/>
<gene>
    <name evidence="2" type="ORF">PENTCL1PPCAC_3509</name>
</gene>
<evidence type="ECO:0000313" key="3">
    <source>
        <dbReference type="Proteomes" id="UP001432027"/>
    </source>
</evidence>
<feature type="non-terminal residue" evidence="2">
    <location>
        <position position="172"/>
    </location>
</feature>
<feature type="region of interest" description="Disordered" evidence="1">
    <location>
        <begin position="1"/>
        <end position="84"/>
    </location>
</feature>
<feature type="non-terminal residue" evidence="2">
    <location>
        <position position="1"/>
    </location>
</feature>
<feature type="region of interest" description="Disordered" evidence="1">
    <location>
        <begin position="138"/>
        <end position="172"/>
    </location>
</feature>
<comment type="caution">
    <text evidence="2">The sequence shown here is derived from an EMBL/GenBank/DDBJ whole genome shotgun (WGS) entry which is preliminary data.</text>
</comment>
<proteinExistence type="predicted"/>
<evidence type="ECO:0000313" key="2">
    <source>
        <dbReference type="EMBL" id="GMS81334.1"/>
    </source>
</evidence>
<protein>
    <submittedName>
        <fullName evidence="2">Uncharacterized protein</fullName>
    </submittedName>
</protein>
<dbReference type="Proteomes" id="UP001432027">
    <property type="component" value="Unassembled WGS sequence"/>
</dbReference>
<name>A0AAV5SEQ1_9BILA</name>
<dbReference type="EMBL" id="BTSX01000001">
    <property type="protein sequence ID" value="GMS81334.1"/>
    <property type="molecule type" value="Genomic_DNA"/>
</dbReference>
<evidence type="ECO:0000256" key="1">
    <source>
        <dbReference type="SAM" id="MobiDB-lite"/>
    </source>
</evidence>
<keyword evidence="3" id="KW-1185">Reference proteome</keyword>
<organism evidence="2 3">
    <name type="scientific">Pristionchus entomophagus</name>
    <dbReference type="NCBI Taxonomy" id="358040"/>
    <lineage>
        <taxon>Eukaryota</taxon>
        <taxon>Metazoa</taxon>
        <taxon>Ecdysozoa</taxon>
        <taxon>Nematoda</taxon>
        <taxon>Chromadorea</taxon>
        <taxon>Rhabditida</taxon>
        <taxon>Rhabditina</taxon>
        <taxon>Diplogasteromorpha</taxon>
        <taxon>Diplogasteroidea</taxon>
        <taxon>Neodiplogasteridae</taxon>
        <taxon>Pristionchus</taxon>
    </lineage>
</organism>
<reference evidence="2" key="1">
    <citation type="submission" date="2023-10" db="EMBL/GenBank/DDBJ databases">
        <title>Genome assembly of Pristionchus species.</title>
        <authorList>
            <person name="Yoshida K."/>
            <person name="Sommer R.J."/>
        </authorList>
    </citation>
    <scope>NUCLEOTIDE SEQUENCE</scope>
    <source>
        <strain evidence="2">RS0144</strain>
    </source>
</reference>
<sequence length="172" mass="18802">PLRTTLLHGRPAPLVPRRLRCGAPAEAGRDQETSQTRAGDARDHQAQGALRQRCASEGTEEIGRCSQEKRKGVKEAARPASSAKAIVPSQVYAQGKRQVARPSLHGLLLVVCDHSRSCRQPRRDRNAPRRLQRRLAHRVGAHAPLPAHEGPHLHGQLQSRTRPPLGSAEPGQ</sequence>